<dbReference type="RefSeq" id="WP_171100457.1">
    <property type="nucleotide sequence ID" value="NZ_CP053084.1"/>
</dbReference>
<dbReference type="Pfam" id="PF02885">
    <property type="entry name" value="Glycos_trans_3N"/>
    <property type="match status" value="1"/>
</dbReference>
<keyword evidence="4" id="KW-0238">DNA-binding</keyword>
<proteinExistence type="predicted"/>
<name>A0ABX6N8S7_9BURK</name>
<reference evidence="4 5" key="1">
    <citation type="submission" date="2020-05" db="EMBL/GenBank/DDBJ databases">
        <title>Compete genome of Limnobacter sp. SAORIC-580.</title>
        <authorList>
            <person name="Song J."/>
            <person name="Cho J.-C."/>
        </authorList>
    </citation>
    <scope>NUCLEOTIDE SEQUENCE [LARGE SCALE GENOMIC DNA]</scope>
    <source>
        <strain evidence="4 5">SAORIC-580</strain>
    </source>
</reference>
<feature type="domain" description="Glycosyl transferase family 3 N-terminal" evidence="3">
    <location>
        <begin position="15"/>
        <end position="78"/>
    </location>
</feature>
<dbReference type="PANTHER" id="PTHR43285:SF4">
    <property type="entry name" value="TRANSFERASE"/>
    <property type="match status" value="1"/>
</dbReference>
<evidence type="ECO:0000313" key="4">
    <source>
        <dbReference type="EMBL" id="QJR30443.1"/>
    </source>
</evidence>
<accession>A0ABX6N8S7</accession>
<evidence type="ECO:0000259" key="3">
    <source>
        <dbReference type="Pfam" id="PF02885"/>
    </source>
</evidence>
<dbReference type="PANTHER" id="PTHR43285">
    <property type="entry name" value="ANTHRANILATE PHOSPHORIBOSYLTRANSFERASE"/>
    <property type="match status" value="1"/>
</dbReference>
<evidence type="ECO:0000313" key="5">
    <source>
        <dbReference type="Proteomes" id="UP000501130"/>
    </source>
</evidence>
<dbReference type="EMBL" id="CP053084">
    <property type="protein sequence ID" value="QJR30443.1"/>
    <property type="molecule type" value="Genomic_DNA"/>
</dbReference>
<keyword evidence="2" id="KW-0808">Transferase</keyword>
<dbReference type="SUPFAM" id="SSF47648">
    <property type="entry name" value="Nucleoside phosphorylase/phosphoribosyltransferase N-terminal domain"/>
    <property type="match status" value="1"/>
</dbReference>
<evidence type="ECO:0000256" key="2">
    <source>
        <dbReference type="ARBA" id="ARBA00022679"/>
    </source>
</evidence>
<dbReference type="Proteomes" id="UP000501130">
    <property type="component" value="Chromosome"/>
</dbReference>
<organism evidence="4 5">
    <name type="scientific">Limnobacter profundi</name>
    <dbReference type="NCBI Taxonomy" id="2732163"/>
    <lineage>
        <taxon>Bacteria</taxon>
        <taxon>Pseudomonadati</taxon>
        <taxon>Pseudomonadota</taxon>
        <taxon>Betaproteobacteria</taxon>
        <taxon>Burkholderiales</taxon>
        <taxon>Burkholderiaceae</taxon>
        <taxon>Limnobacter</taxon>
    </lineage>
</organism>
<dbReference type="GO" id="GO:0003677">
    <property type="term" value="F:DNA binding"/>
    <property type="evidence" value="ECO:0007669"/>
    <property type="project" value="UniProtKB-KW"/>
</dbReference>
<dbReference type="Gene3D" id="3.40.1030.10">
    <property type="entry name" value="Nucleoside phosphorylase/phosphoribosyltransferase catalytic domain"/>
    <property type="match status" value="1"/>
</dbReference>
<dbReference type="InterPro" id="IPR036320">
    <property type="entry name" value="Glycosyl_Trfase_fam3_N_dom_sf"/>
</dbReference>
<protein>
    <submittedName>
        <fullName evidence="4">DNA-binding protein YbiB</fullName>
    </submittedName>
</protein>
<dbReference type="SUPFAM" id="SSF52418">
    <property type="entry name" value="Nucleoside phosphorylase/phosphoribosyltransferase catalytic domain"/>
    <property type="match status" value="1"/>
</dbReference>
<keyword evidence="1" id="KW-0328">Glycosyltransferase</keyword>
<dbReference type="InterPro" id="IPR017459">
    <property type="entry name" value="Glycosyl_Trfase_fam3_N_dom"/>
</dbReference>
<dbReference type="NCBIfam" id="NF006005">
    <property type="entry name" value="PRK08136.1"/>
    <property type="match status" value="1"/>
</dbReference>
<keyword evidence="5" id="KW-1185">Reference proteome</keyword>
<dbReference type="Gene3D" id="1.20.970.10">
    <property type="entry name" value="Transferase, Pyrimidine Nucleoside Phosphorylase, Chain C"/>
    <property type="match status" value="1"/>
</dbReference>
<evidence type="ECO:0000256" key="1">
    <source>
        <dbReference type="ARBA" id="ARBA00022676"/>
    </source>
</evidence>
<dbReference type="InterPro" id="IPR035902">
    <property type="entry name" value="Nuc_phospho_transferase"/>
</dbReference>
<dbReference type="InterPro" id="IPR005940">
    <property type="entry name" value="Anthranilate_Pribosyl_Tfrase"/>
</dbReference>
<sequence length="332" mass="36537">MSNSAQADKFSCAPFIKEIGRGKDGARGLPREQAKTLFSAILRGEVSDFELGAVLIALRVKGESHDELIGFLQAIAQHWPDESHSPHFHTLQALNAQSRAEGKPVIVIPSYNGARRKPNFTPLLAGLLAQRGYPVLVHGLQSDFTGRVTSAQVFAHLNWNAVHMPHTAPVYMPMAQIYPRIEALLQTRKVLGVRSCTHTLVKLMVPSAFSNALLVTSYTHPEFWNLQREVLCATGHTALVLRGHEGEPVAAPYRSPRMDGVKAGGTWCISEPENLFTEQPDPHPDIDAESTARLIEMWLNNPQEMPHGFARQLDAIEAVHQAPNQAISHAAI</sequence>
<gene>
    <name evidence="4" type="primary">ybiB</name>
    <name evidence="4" type="ORF">HKT17_12425</name>
</gene>